<name>A0A7W9S635_9HYPH</name>
<keyword evidence="1" id="KW-0560">Oxidoreductase</keyword>
<organism evidence="1 2">
    <name type="scientific">Aquamicrobium lusatiense</name>
    <dbReference type="NCBI Taxonomy" id="89772"/>
    <lineage>
        <taxon>Bacteria</taxon>
        <taxon>Pseudomonadati</taxon>
        <taxon>Pseudomonadota</taxon>
        <taxon>Alphaproteobacteria</taxon>
        <taxon>Hyphomicrobiales</taxon>
        <taxon>Phyllobacteriaceae</taxon>
        <taxon>Aquamicrobium</taxon>
    </lineage>
</organism>
<dbReference type="GO" id="GO:0047869">
    <property type="term" value="F:dimethylpropiothetin dethiomethylase activity"/>
    <property type="evidence" value="ECO:0007669"/>
    <property type="project" value="InterPro"/>
</dbReference>
<keyword evidence="2" id="KW-1185">Reference proteome</keyword>
<proteinExistence type="predicted"/>
<dbReference type="SUPFAM" id="SSF51182">
    <property type="entry name" value="RmlC-like cupins"/>
    <property type="match status" value="1"/>
</dbReference>
<dbReference type="Proteomes" id="UP000533306">
    <property type="component" value="Unassembled WGS sequence"/>
</dbReference>
<dbReference type="InterPro" id="IPR011051">
    <property type="entry name" value="RmlC_Cupin_sf"/>
</dbReference>
<comment type="caution">
    <text evidence="1">The sequence shown here is derived from an EMBL/GenBank/DDBJ whole genome shotgun (WGS) entry which is preliminary data.</text>
</comment>
<protein>
    <submittedName>
        <fullName evidence="1">Quercetin dioxygenase-like cupin family protein</fullName>
    </submittedName>
</protein>
<dbReference type="Pfam" id="PF16867">
    <property type="entry name" value="DMSP_lyase"/>
    <property type="match status" value="1"/>
</dbReference>
<dbReference type="InterPro" id="IPR014710">
    <property type="entry name" value="RmlC-like_jellyroll"/>
</dbReference>
<reference evidence="1 2" key="1">
    <citation type="submission" date="2020-08" db="EMBL/GenBank/DDBJ databases">
        <title>Genomic Encyclopedia of Type Strains, Phase IV (KMG-IV): sequencing the most valuable type-strain genomes for metagenomic binning, comparative biology and taxonomic classification.</title>
        <authorList>
            <person name="Goeker M."/>
        </authorList>
    </citation>
    <scope>NUCLEOTIDE SEQUENCE [LARGE SCALE GENOMIC DNA]</scope>
    <source>
        <strain evidence="1 2">DSM 11099</strain>
    </source>
</reference>
<sequence>MPAERPPELARFLDALKSGLAQVKAGEPRSMLERVFTKLESCAPPRESGPEKLPVCEQLAPVLLQLNQPGQALTGLAHSLIELAPELRWSERPGPAPGANDLFHGGHANAMIIGPGGIENRRDLWIGISLLAPGVRYPDHNHAPPEIYLVLTPGRFMQGTGNWFSPGTGGSFYNPPGILHAMAAKDAQPLVALWVLDVS</sequence>
<accession>A0A7W9S635</accession>
<dbReference type="Gene3D" id="2.60.120.10">
    <property type="entry name" value="Jelly Rolls"/>
    <property type="match status" value="1"/>
</dbReference>
<evidence type="ECO:0000313" key="2">
    <source>
        <dbReference type="Proteomes" id="UP000533306"/>
    </source>
</evidence>
<evidence type="ECO:0000313" key="1">
    <source>
        <dbReference type="EMBL" id="MBB6014735.1"/>
    </source>
</evidence>
<dbReference type="AlphaFoldDB" id="A0A7W9S635"/>
<dbReference type="RefSeq" id="WP_246374893.1">
    <property type="nucleotide sequence ID" value="NZ_JACHEU010000009.1"/>
</dbReference>
<keyword evidence="1" id="KW-0223">Dioxygenase</keyword>
<dbReference type="GO" id="GO:0051213">
    <property type="term" value="F:dioxygenase activity"/>
    <property type="evidence" value="ECO:0007669"/>
    <property type="project" value="UniProtKB-KW"/>
</dbReference>
<dbReference type="EMBL" id="JACHEU010000009">
    <property type="protein sequence ID" value="MBB6014735.1"/>
    <property type="molecule type" value="Genomic_DNA"/>
</dbReference>
<gene>
    <name evidence="1" type="ORF">HNR59_004131</name>
</gene>
<dbReference type="InterPro" id="IPR031723">
    <property type="entry name" value="DMSP_lyase"/>
</dbReference>